<organism evidence="2 3">
    <name type="scientific">Candidatus Cryptobacteroides faecigallinarum</name>
    <dbReference type="NCBI Taxonomy" id="2840763"/>
    <lineage>
        <taxon>Bacteria</taxon>
        <taxon>Pseudomonadati</taxon>
        <taxon>Bacteroidota</taxon>
        <taxon>Bacteroidia</taxon>
        <taxon>Bacteroidales</taxon>
        <taxon>Candidatus Cryptobacteroides</taxon>
    </lineage>
</organism>
<dbReference type="Gene3D" id="3.40.47.10">
    <property type="match status" value="1"/>
</dbReference>
<reference evidence="2" key="1">
    <citation type="submission" date="2020-10" db="EMBL/GenBank/DDBJ databases">
        <authorList>
            <person name="Gilroy R."/>
        </authorList>
    </citation>
    <scope>NUCLEOTIDE SEQUENCE</scope>
    <source>
        <strain evidence="2">B1-13419</strain>
    </source>
</reference>
<dbReference type="EMBL" id="JADIMD010000116">
    <property type="protein sequence ID" value="MBO8475137.1"/>
    <property type="molecule type" value="Genomic_DNA"/>
</dbReference>
<dbReference type="GO" id="GO:0016746">
    <property type="term" value="F:acyltransferase activity"/>
    <property type="evidence" value="ECO:0007669"/>
    <property type="project" value="InterPro"/>
</dbReference>
<dbReference type="Proteomes" id="UP000823757">
    <property type="component" value="Unassembled WGS sequence"/>
</dbReference>
<proteinExistence type="predicted"/>
<protein>
    <submittedName>
        <fullName evidence="2">Beta-ketoacyl synthase chain length factor</fullName>
    </submittedName>
</protein>
<evidence type="ECO:0000259" key="1">
    <source>
        <dbReference type="Pfam" id="PF13723"/>
    </source>
</evidence>
<feature type="domain" description="Beta-ketoacyl synthase-like N-terminal" evidence="1">
    <location>
        <begin position="32"/>
        <end position="188"/>
    </location>
</feature>
<dbReference type="SUPFAM" id="SSF53901">
    <property type="entry name" value="Thiolase-like"/>
    <property type="match status" value="1"/>
</dbReference>
<sequence>MTEGVTMIIRSACRVSMSEGEEPDYRQIIPDANLRRRIGRIVRMGLAAASGCVGSADGVKPDAVIASTALGCLADTEKFMKEMIEREESMLNPSAFIYSTFNTIAGQIALAGGIREYNMTYADGGRSFRSALLDAYLCLSEGKKNILVVAFDENTPSSDKVFHRLGKQYIPAPEAVAFLLSSEGNGPSVPEETFLCPDCDSSRDMAGNIVPAVELYRYYQDTLSD</sequence>
<dbReference type="Pfam" id="PF13723">
    <property type="entry name" value="Ketoacyl-synt_2"/>
    <property type="match status" value="1"/>
</dbReference>
<accession>A0A9D9IMT4</accession>
<comment type="caution">
    <text evidence="2">The sequence shown here is derived from an EMBL/GenBank/DDBJ whole genome shotgun (WGS) entry which is preliminary data.</text>
</comment>
<dbReference type="InterPro" id="IPR016039">
    <property type="entry name" value="Thiolase-like"/>
</dbReference>
<dbReference type="AlphaFoldDB" id="A0A9D9IMT4"/>
<dbReference type="InterPro" id="IPR014030">
    <property type="entry name" value="Ketoacyl_synth_N"/>
</dbReference>
<reference evidence="2" key="2">
    <citation type="journal article" date="2021" name="PeerJ">
        <title>Extensive microbial diversity within the chicken gut microbiome revealed by metagenomics and culture.</title>
        <authorList>
            <person name="Gilroy R."/>
            <person name="Ravi A."/>
            <person name="Getino M."/>
            <person name="Pursley I."/>
            <person name="Horton D.L."/>
            <person name="Alikhan N.F."/>
            <person name="Baker D."/>
            <person name="Gharbi K."/>
            <person name="Hall N."/>
            <person name="Watson M."/>
            <person name="Adriaenssens E.M."/>
            <person name="Foster-Nyarko E."/>
            <person name="Jarju S."/>
            <person name="Secka A."/>
            <person name="Antonio M."/>
            <person name="Oren A."/>
            <person name="Chaudhuri R.R."/>
            <person name="La Ragione R."/>
            <person name="Hildebrand F."/>
            <person name="Pallen M.J."/>
        </authorList>
    </citation>
    <scope>NUCLEOTIDE SEQUENCE</scope>
    <source>
        <strain evidence="2">B1-13419</strain>
    </source>
</reference>
<gene>
    <name evidence="2" type="ORF">IAB91_07605</name>
</gene>
<name>A0A9D9IMT4_9BACT</name>
<evidence type="ECO:0000313" key="3">
    <source>
        <dbReference type="Proteomes" id="UP000823757"/>
    </source>
</evidence>
<evidence type="ECO:0000313" key="2">
    <source>
        <dbReference type="EMBL" id="MBO8475137.1"/>
    </source>
</evidence>